<name>A0AAW2GBY1_9HYME</name>
<dbReference type="GO" id="GO:0003677">
    <property type="term" value="F:DNA binding"/>
    <property type="evidence" value="ECO:0007669"/>
    <property type="project" value="UniProtKB-UniRule"/>
</dbReference>
<evidence type="ECO:0000256" key="5">
    <source>
        <dbReference type="PROSITE-ProRule" id="PRU00309"/>
    </source>
</evidence>
<keyword evidence="4 5" id="KW-0238">DNA-binding</keyword>
<keyword evidence="1" id="KW-0479">Metal-binding</keyword>
<keyword evidence="2 5" id="KW-0863">Zinc-finger</keyword>
<keyword evidence="3" id="KW-0862">Zinc</keyword>
<dbReference type="Gene3D" id="6.20.210.20">
    <property type="entry name" value="THAP domain"/>
    <property type="match status" value="1"/>
</dbReference>
<dbReference type="Pfam" id="PF05485">
    <property type="entry name" value="THAP"/>
    <property type="match status" value="1"/>
</dbReference>
<dbReference type="SMART" id="SM00980">
    <property type="entry name" value="THAP"/>
    <property type="match status" value="1"/>
</dbReference>
<comment type="caution">
    <text evidence="7">The sequence shown here is derived from an EMBL/GenBank/DDBJ whole genome shotgun (WGS) entry which is preliminary data.</text>
</comment>
<organism evidence="7 8">
    <name type="scientific">Cardiocondyla obscurior</name>
    <dbReference type="NCBI Taxonomy" id="286306"/>
    <lineage>
        <taxon>Eukaryota</taxon>
        <taxon>Metazoa</taxon>
        <taxon>Ecdysozoa</taxon>
        <taxon>Arthropoda</taxon>
        <taxon>Hexapoda</taxon>
        <taxon>Insecta</taxon>
        <taxon>Pterygota</taxon>
        <taxon>Neoptera</taxon>
        <taxon>Endopterygota</taxon>
        <taxon>Hymenoptera</taxon>
        <taxon>Apocrita</taxon>
        <taxon>Aculeata</taxon>
        <taxon>Formicoidea</taxon>
        <taxon>Formicidae</taxon>
        <taxon>Myrmicinae</taxon>
        <taxon>Cardiocondyla</taxon>
    </lineage>
</organism>
<dbReference type="SUPFAM" id="SSF57716">
    <property type="entry name" value="Glucocorticoid receptor-like (DNA-binding domain)"/>
    <property type="match status" value="1"/>
</dbReference>
<evidence type="ECO:0000313" key="8">
    <source>
        <dbReference type="Proteomes" id="UP001430953"/>
    </source>
</evidence>
<evidence type="ECO:0000256" key="4">
    <source>
        <dbReference type="ARBA" id="ARBA00023125"/>
    </source>
</evidence>
<accession>A0AAW2GBY1</accession>
<reference evidence="7 8" key="1">
    <citation type="submission" date="2023-03" db="EMBL/GenBank/DDBJ databases">
        <title>High recombination rates correlate with genetic variation in Cardiocondyla obscurior ants.</title>
        <authorList>
            <person name="Errbii M."/>
        </authorList>
    </citation>
    <scope>NUCLEOTIDE SEQUENCE [LARGE SCALE GENOMIC DNA]</scope>
    <source>
        <strain evidence="7">Alpha-2009</strain>
        <tissue evidence="7">Whole body</tissue>
    </source>
</reference>
<proteinExistence type="predicted"/>
<evidence type="ECO:0000313" key="7">
    <source>
        <dbReference type="EMBL" id="KAL0125050.1"/>
    </source>
</evidence>
<dbReference type="InterPro" id="IPR038441">
    <property type="entry name" value="THAP_Znf_sf"/>
</dbReference>
<dbReference type="AlphaFoldDB" id="A0AAW2GBY1"/>
<dbReference type="PROSITE" id="PS50950">
    <property type="entry name" value="ZF_THAP"/>
    <property type="match status" value="1"/>
</dbReference>
<sequence>MVQYCVPKCKNRSDLFVFSISKNDNNRKLWIKILDLPAQIPNVARICSNHFLQEAFDETNLFRKRLKPNALSNANINNIVLLIRQNYILHLCMHYFSKAQTFRDIGHLF</sequence>
<dbReference type="InterPro" id="IPR006612">
    <property type="entry name" value="THAP_Znf"/>
</dbReference>
<evidence type="ECO:0000256" key="1">
    <source>
        <dbReference type="ARBA" id="ARBA00022723"/>
    </source>
</evidence>
<evidence type="ECO:0000256" key="3">
    <source>
        <dbReference type="ARBA" id="ARBA00022833"/>
    </source>
</evidence>
<gene>
    <name evidence="7" type="ORF">PUN28_004300</name>
</gene>
<dbReference type="EMBL" id="JADYXP020000004">
    <property type="protein sequence ID" value="KAL0125050.1"/>
    <property type="molecule type" value="Genomic_DNA"/>
</dbReference>
<feature type="domain" description="THAP-type" evidence="6">
    <location>
        <begin position="1"/>
        <end position="75"/>
    </location>
</feature>
<evidence type="ECO:0000256" key="2">
    <source>
        <dbReference type="ARBA" id="ARBA00022771"/>
    </source>
</evidence>
<dbReference type="Proteomes" id="UP001430953">
    <property type="component" value="Unassembled WGS sequence"/>
</dbReference>
<evidence type="ECO:0000259" key="6">
    <source>
        <dbReference type="PROSITE" id="PS50950"/>
    </source>
</evidence>
<dbReference type="GO" id="GO:0008270">
    <property type="term" value="F:zinc ion binding"/>
    <property type="evidence" value="ECO:0007669"/>
    <property type="project" value="UniProtKB-KW"/>
</dbReference>
<protein>
    <recommendedName>
        <fullName evidence="6">THAP-type domain-containing protein</fullName>
    </recommendedName>
</protein>
<keyword evidence="8" id="KW-1185">Reference proteome</keyword>